<organism evidence="3 4">
    <name type="scientific">Reticulibacter mediterranei</name>
    <dbReference type="NCBI Taxonomy" id="2778369"/>
    <lineage>
        <taxon>Bacteria</taxon>
        <taxon>Bacillati</taxon>
        <taxon>Chloroflexota</taxon>
        <taxon>Ktedonobacteria</taxon>
        <taxon>Ktedonobacterales</taxon>
        <taxon>Reticulibacteraceae</taxon>
        <taxon>Reticulibacter</taxon>
    </lineage>
</organism>
<feature type="domain" description="DAHP synthetase I/KDSA" evidence="2">
    <location>
        <begin position="97"/>
        <end position="345"/>
    </location>
</feature>
<keyword evidence="4" id="KW-1185">Reference proteome</keyword>
<dbReference type="InterPro" id="IPR013785">
    <property type="entry name" value="Aldolase_TIM"/>
</dbReference>
<dbReference type="InterPro" id="IPR006218">
    <property type="entry name" value="DAHP1/KDSA"/>
</dbReference>
<gene>
    <name evidence="3" type="ORF">KSF_029440</name>
</gene>
<dbReference type="AlphaFoldDB" id="A0A8J3IMF9"/>
<protein>
    <submittedName>
        <fullName evidence="3">3-deoxy-7-phosphoheptulonate synthase</fullName>
    </submittedName>
</protein>
<dbReference type="GO" id="GO:0016832">
    <property type="term" value="F:aldehyde-lyase activity"/>
    <property type="evidence" value="ECO:0007669"/>
    <property type="project" value="InterPro"/>
</dbReference>
<sequence>MIITIHPQATSEERAHLMSLLCRMTGSQRPISSTQIANREVIALDGGHLDAQAQNLLQQQNAVERVTVVKTPYQLVSRAFKPESTSVVIGKNRDCTSVIVGDTTASPVIMAGPCAVENKEQLMETALAVKEAGAHVLRGGAFKPRTSPYQFQGLGVDGLHLLSDARDETGLPVVTEVMEPEMVEVVAQHADVLQIGARNMQNFPLLNAAGRNSHKRPVLLKRGLSATIDEWLLAAEYIVAAGNPNVILCERGIRSYDPQTRNVLDLTCVPLLQQLTHLPIIVDPSHATGRSELVPVMSRASIAVGASGLIIEVHPDPNTALCDGKQSITPAQLQKIVHESRMLTHMLQGEAALTHVA</sequence>
<evidence type="ECO:0000256" key="1">
    <source>
        <dbReference type="ARBA" id="ARBA00022679"/>
    </source>
</evidence>
<dbReference type="InterPro" id="IPR006268">
    <property type="entry name" value="DAHP_syn_2"/>
</dbReference>
<dbReference type="NCBIfam" id="NF009239">
    <property type="entry name" value="PRK12595.1"/>
    <property type="match status" value="1"/>
</dbReference>
<dbReference type="PANTHER" id="PTHR43018:SF1">
    <property type="entry name" value="PROTEIN AROA(G)"/>
    <property type="match status" value="1"/>
</dbReference>
<dbReference type="GO" id="GO:0016740">
    <property type="term" value="F:transferase activity"/>
    <property type="evidence" value="ECO:0007669"/>
    <property type="project" value="UniProtKB-KW"/>
</dbReference>
<dbReference type="NCBIfam" id="TIGR01361">
    <property type="entry name" value="DAHP_synth_Bsub"/>
    <property type="match status" value="1"/>
</dbReference>
<dbReference type="Gene3D" id="3.20.20.70">
    <property type="entry name" value="Aldolase class I"/>
    <property type="match status" value="1"/>
</dbReference>
<evidence type="ECO:0000313" key="3">
    <source>
        <dbReference type="EMBL" id="GHO92896.1"/>
    </source>
</evidence>
<dbReference type="Proteomes" id="UP000597444">
    <property type="component" value="Unassembled WGS sequence"/>
</dbReference>
<name>A0A8J3IMF9_9CHLR</name>
<evidence type="ECO:0000313" key="4">
    <source>
        <dbReference type="Proteomes" id="UP000597444"/>
    </source>
</evidence>
<dbReference type="NCBIfam" id="NF006421">
    <property type="entry name" value="PRK08673.1"/>
    <property type="match status" value="1"/>
</dbReference>
<accession>A0A8J3IMF9</accession>
<dbReference type="Pfam" id="PF00793">
    <property type="entry name" value="DAHP_synth_1"/>
    <property type="match status" value="1"/>
</dbReference>
<dbReference type="RefSeq" id="WP_220203707.1">
    <property type="nucleotide sequence ID" value="NZ_BNJK01000001.1"/>
</dbReference>
<dbReference type="SUPFAM" id="SSF51569">
    <property type="entry name" value="Aldolase"/>
    <property type="match status" value="1"/>
</dbReference>
<proteinExistence type="predicted"/>
<dbReference type="PANTHER" id="PTHR43018">
    <property type="entry name" value="PHOSPHO-2-DEHYDRO-3-DEOXYHEPTONATE ALDOLASE"/>
    <property type="match status" value="1"/>
</dbReference>
<dbReference type="GO" id="GO:0009073">
    <property type="term" value="P:aromatic amino acid family biosynthetic process"/>
    <property type="evidence" value="ECO:0007669"/>
    <property type="project" value="InterPro"/>
</dbReference>
<dbReference type="InterPro" id="IPR052899">
    <property type="entry name" value="Class-I_DAHP_synthase"/>
</dbReference>
<keyword evidence="1" id="KW-0808">Transferase</keyword>
<dbReference type="Gene3D" id="3.30.70.1140">
    <property type="entry name" value="Phospho-2-dehydro-3-deoxyheptonate aldolase, domain 1"/>
    <property type="match status" value="1"/>
</dbReference>
<reference evidence="3" key="1">
    <citation type="submission" date="2020-10" db="EMBL/GenBank/DDBJ databases">
        <title>Taxonomic study of unclassified bacteria belonging to the class Ktedonobacteria.</title>
        <authorList>
            <person name="Yabe S."/>
            <person name="Wang C.M."/>
            <person name="Zheng Y."/>
            <person name="Sakai Y."/>
            <person name="Cavaletti L."/>
            <person name="Monciardini P."/>
            <person name="Donadio S."/>
        </authorList>
    </citation>
    <scope>NUCLEOTIDE SEQUENCE</scope>
    <source>
        <strain evidence="3">ID150040</strain>
    </source>
</reference>
<comment type="caution">
    <text evidence="3">The sequence shown here is derived from an EMBL/GenBank/DDBJ whole genome shotgun (WGS) entry which is preliminary data.</text>
</comment>
<evidence type="ECO:0000259" key="2">
    <source>
        <dbReference type="Pfam" id="PF00793"/>
    </source>
</evidence>
<dbReference type="EMBL" id="BNJK01000001">
    <property type="protein sequence ID" value="GHO92896.1"/>
    <property type="molecule type" value="Genomic_DNA"/>
</dbReference>